<evidence type="ECO:0000313" key="1">
    <source>
        <dbReference type="EMBL" id="SVC01270.1"/>
    </source>
</evidence>
<protein>
    <submittedName>
        <fullName evidence="1">Uncharacterized protein</fullName>
    </submittedName>
</protein>
<proteinExistence type="predicted"/>
<gene>
    <name evidence="1" type="ORF">METZ01_LOCUS254124</name>
</gene>
<dbReference type="AlphaFoldDB" id="A0A382INQ0"/>
<name>A0A382INQ0_9ZZZZ</name>
<feature type="non-terminal residue" evidence="1">
    <location>
        <position position="281"/>
    </location>
</feature>
<organism evidence="1">
    <name type="scientific">marine metagenome</name>
    <dbReference type="NCBI Taxonomy" id="408172"/>
    <lineage>
        <taxon>unclassified sequences</taxon>
        <taxon>metagenomes</taxon>
        <taxon>ecological metagenomes</taxon>
    </lineage>
</organism>
<reference evidence="1" key="1">
    <citation type="submission" date="2018-05" db="EMBL/GenBank/DDBJ databases">
        <authorList>
            <person name="Lanie J.A."/>
            <person name="Ng W.-L."/>
            <person name="Kazmierczak K.M."/>
            <person name="Andrzejewski T.M."/>
            <person name="Davidsen T.M."/>
            <person name="Wayne K.J."/>
            <person name="Tettelin H."/>
            <person name="Glass J.I."/>
            <person name="Rusch D."/>
            <person name="Podicherti R."/>
            <person name="Tsui H.-C.T."/>
            <person name="Winkler M.E."/>
        </authorList>
    </citation>
    <scope>NUCLEOTIDE SEQUENCE</scope>
</reference>
<accession>A0A382INQ0</accession>
<sequence>MRSTGMKFSLWTDYGAQNSKPVFDSFAHGVSITGGSVVYNDLDSDVGVIWSVLWNGRMANNKKIWEHYRSQNKPLVVLEVGGIKRGTTWKVGINGINREADFGPKGNGPERANLLNLKLEPWRSNGRDIIICGQHDKSHQWRHMPNMADWIVSNIKAIRKYTARPIIFRPHPRCRLPLLELEFNHFKNVTREHPRQLPHTYDDFDFDFHNAWAVVNWSSNPATQAVIGGVPVFVGPESLAWDVGNDTLATINKPATPDRQQWLNDLAYTEWTTEEISQGLP</sequence>
<dbReference type="EMBL" id="UINC01068554">
    <property type="protein sequence ID" value="SVC01270.1"/>
    <property type="molecule type" value="Genomic_DNA"/>
</dbReference>